<dbReference type="InterPro" id="IPR005490">
    <property type="entry name" value="LD_TPept_cat_dom"/>
</dbReference>
<keyword evidence="9" id="KW-1185">Reference proteome</keyword>
<feature type="domain" description="L,D-TPase catalytic" evidence="7">
    <location>
        <begin position="79"/>
        <end position="124"/>
    </location>
</feature>
<dbReference type="CDD" id="cd16913">
    <property type="entry name" value="YkuD_like"/>
    <property type="match status" value="1"/>
</dbReference>
<dbReference type="Pfam" id="PF03734">
    <property type="entry name" value="YkuD"/>
    <property type="match status" value="1"/>
</dbReference>
<dbReference type="EMBL" id="PJAI02000015">
    <property type="protein sequence ID" value="TYK65018.1"/>
    <property type="molecule type" value="Genomic_DNA"/>
</dbReference>
<dbReference type="SUPFAM" id="SSF141523">
    <property type="entry name" value="L,D-transpeptidase catalytic domain-like"/>
    <property type="match status" value="1"/>
</dbReference>
<proteinExistence type="inferred from homology"/>
<keyword evidence="6" id="KW-0961">Cell wall biogenesis/degradation</keyword>
<organism evidence="8 9">
    <name type="scientific">Colwellia echini</name>
    <dbReference type="NCBI Taxonomy" id="1982103"/>
    <lineage>
        <taxon>Bacteria</taxon>
        <taxon>Pseudomonadati</taxon>
        <taxon>Pseudomonadota</taxon>
        <taxon>Gammaproteobacteria</taxon>
        <taxon>Alteromonadales</taxon>
        <taxon>Colwelliaceae</taxon>
        <taxon>Colwellia</taxon>
    </lineage>
</organism>
<evidence type="ECO:0000259" key="7">
    <source>
        <dbReference type="Pfam" id="PF03734"/>
    </source>
</evidence>
<reference evidence="8 9" key="1">
    <citation type="submission" date="2019-08" db="EMBL/GenBank/DDBJ databases">
        <title>Microbe sample from Colwellia echini.</title>
        <authorList>
            <person name="Christiansen L."/>
            <person name="Pathiraja D."/>
            <person name="Schultz-Johansen M."/>
            <person name="Choi I.-G."/>
            <person name="Stougaard P."/>
        </authorList>
    </citation>
    <scope>NUCLEOTIDE SEQUENCE [LARGE SCALE GENOMIC DNA]</scope>
    <source>
        <strain evidence="8 9">A3</strain>
    </source>
</reference>
<keyword evidence="4" id="KW-0133">Cell shape</keyword>
<dbReference type="RefSeq" id="WP_101342667.1">
    <property type="nucleotide sequence ID" value="NZ_PJAI02000015.1"/>
</dbReference>
<evidence type="ECO:0000256" key="6">
    <source>
        <dbReference type="ARBA" id="ARBA00023316"/>
    </source>
</evidence>
<dbReference type="InterPro" id="IPR038063">
    <property type="entry name" value="Transpep_catalytic_dom"/>
</dbReference>
<accession>A0ABY3MUY1</accession>
<name>A0ABY3MUY1_9GAMM</name>
<dbReference type="Proteomes" id="UP000815846">
    <property type="component" value="Unassembled WGS sequence"/>
</dbReference>
<evidence type="ECO:0000256" key="1">
    <source>
        <dbReference type="ARBA" id="ARBA00004752"/>
    </source>
</evidence>
<comment type="caution">
    <text evidence="8">The sequence shown here is derived from an EMBL/GenBank/DDBJ whole genome shotgun (WGS) entry which is preliminary data.</text>
</comment>
<keyword evidence="5" id="KW-0573">Peptidoglycan synthesis</keyword>
<keyword evidence="3" id="KW-0808">Transferase</keyword>
<evidence type="ECO:0000256" key="5">
    <source>
        <dbReference type="ARBA" id="ARBA00022984"/>
    </source>
</evidence>
<comment type="similarity">
    <text evidence="2">Belongs to the YkuD family.</text>
</comment>
<evidence type="ECO:0000256" key="4">
    <source>
        <dbReference type="ARBA" id="ARBA00022960"/>
    </source>
</evidence>
<evidence type="ECO:0000256" key="2">
    <source>
        <dbReference type="ARBA" id="ARBA00005992"/>
    </source>
</evidence>
<evidence type="ECO:0000313" key="8">
    <source>
        <dbReference type="EMBL" id="TYK65018.1"/>
    </source>
</evidence>
<comment type="pathway">
    <text evidence="1">Cell wall biogenesis; peptidoglycan biosynthesis.</text>
</comment>
<evidence type="ECO:0000313" key="9">
    <source>
        <dbReference type="Proteomes" id="UP000815846"/>
    </source>
</evidence>
<sequence>MKRIHIKFNELGEGKLECKGYKTFKCLGKKGLKYPVDMTIDPLKKGTKVNPYFSQEYVCDYEGVTLPCVMNFSILIWGQRGIFIHEWPNPATFSGNGGPTGGCIHVEMGDAKAIYEWVDSKTRITLDYSW</sequence>
<dbReference type="Gene3D" id="2.40.440.10">
    <property type="entry name" value="L,D-transpeptidase catalytic domain-like"/>
    <property type="match status" value="1"/>
</dbReference>
<evidence type="ECO:0000256" key="3">
    <source>
        <dbReference type="ARBA" id="ARBA00022679"/>
    </source>
</evidence>
<gene>
    <name evidence="8" type="ORF">CWS31_012915</name>
</gene>
<protein>
    <submittedName>
        <fullName evidence="8">L,D-transpeptidase</fullName>
    </submittedName>
</protein>